<feature type="binding site" evidence="6">
    <location>
        <position position="296"/>
    </location>
    <ligand>
        <name>Mn(2+)</name>
        <dbReference type="ChEBI" id="CHEBI:29035"/>
    </ligand>
</feature>
<dbReference type="Proteomes" id="UP001617714">
    <property type="component" value="Unassembled WGS sequence"/>
</dbReference>
<evidence type="ECO:0000256" key="6">
    <source>
        <dbReference type="HAMAP-Rule" id="MF_00541"/>
    </source>
</evidence>
<evidence type="ECO:0000256" key="1">
    <source>
        <dbReference type="ARBA" id="ARBA00022490"/>
    </source>
</evidence>
<feature type="binding site" evidence="6">
    <location>
        <position position="262"/>
    </location>
    <ligand>
        <name>Mn(2+)</name>
        <dbReference type="ChEBI" id="CHEBI:29035"/>
    </ligand>
</feature>
<evidence type="ECO:0000256" key="4">
    <source>
        <dbReference type="ARBA" id="ARBA00023235"/>
    </source>
</evidence>
<dbReference type="SUPFAM" id="SSF51658">
    <property type="entry name" value="Xylose isomerase-like"/>
    <property type="match status" value="1"/>
</dbReference>
<evidence type="ECO:0000256" key="2">
    <source>
        <dbReference type="ARBA" id="ARBA00022723"/>
    </source>
</evidence>
<dbReference type="GeneID" id="90773080"/>
<dbReference type="InterPro" id="IPR050337">
    <property type="entry name" value="L-rhamnose_isomerase"/>
</dbReference>
<comment type="similarity">
    <text evidence="6">Belongs to the rhamnose isomerase family.</text>
</comment>
<dbReference type="NCBIfam" id="NF002203">
    <property type="entry name" value="PRK01076.1"/>
    <property type="match status" value="1"/>
</dbReference>
<comment type="cofactor">
    <cofactor evidence="6">
        <name>Mn(2+)</name>
        <dbReference type="ChEBI" id="CHEBI:29035"/>
    </cofactor>
    <text evidence="6">Binds 1 Mn(2+) ion per subunit.</text>
</comment>
<organism evidence="8 9">
    <name type="scientific">Pectobacterium parvum</name>
    <dbReference type="NCBI Taxonomy" id="2778550"/>
    <lineage>
        <taxon>Bacteria</taxon>
        <taxon>Pseudomonadati</taxon>
        <taxon>Pseudomonadota</taxon>
        <taxon>Gammaproteobacteria</taxon>
        <taxon>Enterobacterales</taxon>
        <taxon>Pectobacteriaceae</taxon>
        <taxon>Pectobacterium</taxon>
    </lineage>
</organism>
<comment type="caution">
    <text evidence="8">The sequence shown here is derived from an EMBL/GenBank/DDBJ whole genome shotgun (WGS) entry which is preliminary data.</text>
</comment>
<name>A0ABW8FXA0_9GAMM</name>
<dbReference type="Gene3D" id="3.20.20.150">
    <property type="entry name" value="Divalent-metal-dependent TIM barrel enzymes"/>
    <property type="match status" value="1"/>
</dbReference>
<keyword evidence="5 6" id="KW-0684">Rhamnose metabolism</keyword>
<proteinExistence type="inferred from homology"/>
<keyword evidence="4 6" id="KW-0413">Isomerase</keyword>
<evidence type="ECO:0000256" key="5">
    <source>
        <dbReference type="ARBA" id="ARBA00023308"/>
    </source>
</evidence>
<dbReference type="HAMAP" id="MF_00541">
    <property type="entry name" value="RhaA"/>
    <property type="match status" value="1"/>
</dbReference>
<dbReference type="RefSeq" id="WP_039482031.1">
    <property type="nucleotide sequence ID" value="NZ_CP087392.1"/>
</dbReference>
<dbReference type="EC" id="5.3.1.14" evidence="6 7"/>
<dbReference type="InterPro" id="IPR036237">
    <property type="entry name" value="Xyl_isomerase-like_sf"/>
</dbReference>
<dbReference type="Pfam" id="PF06134">
    <property type="entry name" value="RhaA"/>
    <property type="match status" value="1"/>
</dbReference>
<reference evidence="8 9" key="1">
    <citation type="submission" date="2024-10" db="EMBL/GenBank/DDBJ databases">
        <authorList>
            <person name="Lu C.-H."/>
        </authorList>
    </citation>
    <scope>NUCLEOTIDE SEQUENCE [LARGE SCALE GENOMIC DNA]</scope>
    <source>
        <strain evidence="8 9">22QBSP01-2</strain>
    </source>
</reference>
<keyword evidence="1 6" id="KW-0963">Cytoplasm</keyword>
<comment type="pathway">
    <text evidence="6">Carbohydrate degradation; L-rhamnose degradation; glycerone phosphate from L-rhamnose: step 1/3.</text>
</comment>
<dbReference type="PANTHER" id="PTHR30268">
    <property type="entry name" value="L-RHAMNOSE ISOMERASE"/>
    <property type="match status" value="1"/>
</dbReference>
<gene>
    <name evidence="6" type="primary">rhaA</name>
    <name evidence="8" type="ORF">ACIPSN_08810</name>
</gene>
<comment type="function">
    <text evidence="6">Catalyzes the interconversion of L-rhamnose and L-rhamnulose.</text>
</comment>
<evidence type="ECO:0000256" key="3">
    <source>
        <dbReference type="ARBA" id="ARBA00023211"/>
    </source>
</evidence>
<evidence type="ECO:0000313" key="9">
    <source>
        <dbReference type="Proteomes" id="UP001617714"/>
    </source>
</evidence>
<comment type="subcellular location">
    <subcellularLocation>
        <location evidence="6">Cytoplasm</location>
    </subcellularLocation>
</comment>
<keyword evidence="2 6" id="KW-0479">Metal-binding</keyword>
<evidence type="ECO:0000313" key="8">
    <source>
        <dbReference type="EMBL" id="MFJ5321462.1"/>
    </source>
</evidence>
<dbReference type="InterPro" id="IPR009308">
    <property type="entry name" value="Rhamnose_isomerase"/>
</dbReference>
<dbReference type="NCBIfam" id="TIGR01748">
    <property type="entry name" value="rhaA"/>
    <property type="match status" value="1"/>
</dbReference>
<sequence>MSTPIEAAWQLAKARYASLNVDVEAVLEQLDQIPVSMHCWQGDDVAGFENTGGPLTGGIQATGNYPGKASTPDELRADLEQAFALIPGPKRLNLHAIYLESAQPVARNEIAPEHFSSWVAWAKRHQLGLDFNPTCFSHPLSADGFTLSHPDEKVRRFWIEHCQASRRISAYFGRELGTPSVMNIWVPDGMKDLTIDRLAFRQRLLSALDEVIAEPLDQAHHIDAVESKLFGIGAESFTVGSSEFCLGYAASRGTALCLDAGHFHPTEVISDKISSAILYVPRLLLHVSRPVRWDSDHVVLLDDETQAIAHEIVRHKLLNRVHIGLDFFDASINRIAAWVIGTRNMKKALLRALLEPTETLRTLEQNGDYTARLALLEEQKSLPWQAVWEHYCQRHDVIPGSEWLQQVRQYEETILTQRQG</sequence>
<comment type="subunit">
    <text evidence="6">Homotetramer.</text>
</comment>
<keyword evidence="3 6" id="KW-0464">Manganese</keyword>
<comment type="catalytic activity">
    <reaction evidence="6">
        <text>L-rhamnopyranose = L-rhamnulose</text>
        <dbReference type="Rhea" id="RHEA:23160"/>
        <dbReference type="ChEBI" id="CHEBI:17897"/>
        <dbReference type="ChEBI" id="CHEBI:62346"/>
        <dbReference type="EC" id="5.3.1.14"/>
    </reaction>
</comment>
<dbReference type="PANTHER" id="PTHR30268:SF0">
    <property type="entry name" value="L-RHAMNOSE ISOMERASE"/>
    <property type="match status" value="1"/>
</dbReference>
<dbReference type="EMBL" id="JBIXKD010000007">
    <property type="protein sequence ID" value="MFJ5321462.1"/>
    <property type="molecule type" value="Genomic_DNA"/>
</dbReference>
<protein>
    <recommendedName>
        <fullName evidence="6 7">L-rhamnose isomerase</fullName>
        <ecNumber evidence="6 7">5.3.1.14</ecNumber>
    </recommendedName>
</protein>
<dbReference type="GO" id="GO:0008740">
    <property type="term" value="F:L-rhamnose isomerase activity"/>
    <property type="evidence" value="ECO:0007669"/>
    <property type="project" value="UniProtKB-EC"/>
</dbReference>
<feature type="binding site" evidence="6">
    <location>
        <position position="294"/>
    </location>
    <ligand>
        <name>Mn(2+)</name>
        <dbReference type="ChEBI" id="CHEBI:29035"/>
    </ligand>
</feature>
<accession>A0ABW8FXA0</accession>
<evidence type="ECO:0000256" key="7">
    <source>
        <dbReference type="NCBIfam" id="TIGR01748"/>
    </source>
</evidence>
<keyword evidence="9" id="KW-1185">Reference proteome</keyword>